<dbReference type="PANTHER" id="PTHR42792:SF2">
    <property type="entry name" value="FLAGELLIN"/>
    <property type="match status" value="1"/>
</dbReference>
<keyword evidence="7" id="KW-0282">Flagellum</keyword>
<evidence type="ECO:0000256" key="2">
    <source>
        <dbReference type="ARBA" id="ARBA00022525"/>
    </source>
</evidence>
<dbReference type="GeneID" id="56266166"/>
<dbReference type="AlphaFoldDB" id="A0AB32ZW34"/>
<dbReference type="EMBL" id="CP003844">
    <property type="protein sequence ID" value="AFT73661.1"/>
    <property type="molecule type" value="Genomic_DNA"/>
</dbReference>
<feature type="domain" description="Flagellin C-terminal" evidence="6">
    <location>
        <begin position="195"/>
        <end position="280"/>
    </location>
</feature>
<keyword evidence="3 4" id="KW-0975">Bacterial flagellum</keyword>
<dbReference type="GO" id="GO:0005576">
    <property type="term" value="C:extracellular region"/>
    <property type="evidence" value="ECO:0007669"/>
    <property type="project" value="UniProtKB-SubCell"/>
</dbReference>
<dbReference type="Proteomes" id="UP000006296">
    <property type="component" value="Chromosome"/>
</dbReference>
<evidence type="ECO:0000313" key="7">
    <source>
        <dbReference type="EMBL" id="AFT73661.1"/>
    </source>
</evidence>
<evidence type="ECO:0000259" key="5">
    <source>
        <dbReference type="Pfam" id="PF00669"/>
    </source>
</evidence>
<keyword evidence="7" id="KW-0966">Cell projection</keyword>
<dbReference type="Gene3D" id="1.20.1330.10">
    <property type="entry name" value="f41 fragment of flagellin, N-terminal domain"/>
    <property type="match status" value="1"/>
</dbReference>
<dbReference type="RefSeq" id="WP_014975882.1">
    <property type="nucleotide sequence ID" value="NC_018678.1"/>
</dbReference>
<dbReference type="KEGG" id="amg:AMEC673_04820"/>
<evidence type="ECO:0000259" key="6">
    <source>
        <dbReference type="Pfam" id="PF00700"/>
    </source>
</evidence>
<reference evidence="8" key="1">
    <citation type="journal article" date="2012" name="Sci. Rep.">
        <title>Genomes of surface isolates of Alteromonas macleodii: the life of a widespread marine opportunistic copiotroph.</title>
        <authorList>
            <person name="Lopez-Perez M."/>
            <person name="Gonzaga A."/>
            <person name="Martin-Cuadrado A.B."/>
            <person name="Onyshchenko O."/>
            <person name="Ghavidel A."/>
            <person name="Ghai R."/>
            <person name="Rodriguez-Valera F."/>
        </authorList>
    </citation>
    <scope>NUCLEOTIDE SEQUENCE [LARGE SCALE GENOMIC DNA]</scope>
    <source>
        <strain evidence="8">English Channel 673</strain>
    </source>
</reference>
<comment type="subcellular location">
    <subcellularLocation>
        <location evidence="4">Secreted</location>
    </subcellularLocation>
    <subcellularLocation>
        <location evidence="4">Bacterial flagellum</location>
    </subcellularLocation>
</comment>
<accession>A0AB32ZW34</accession>
<comment type="function">
    <text evidence="4">Flagellin is the subunit protein which polymerizes to form the filaments of bacterial flagella.</text>
</comment>
<evidence type="ECO:0000256" key="3">
    <source>
        <dbReference type="ARBA" id="ARBA00023143"/>
    </source>
</evidence>
<dbReference type="SUPFAM" id="SSF64518">
    <property type="entry name" value="Phase 1 flagellin"/>
    <property type="match status" value="1"/>
</dbReference>
<feature type="domain" description="Flagellin N-terminal" evidence="5">
    <location>
        <begin position="5"/>
        <end position="141"/>
    </location>
</feature>
<gene>
    <name evidence="7" type="ordered locus">AMEC673_04820</name>
</gene>
<proteinExistence type="inferred from homology"/>
<protein>
    <recommendedName>
        <fullName evidence="4">Flagellin</fullName>
    </recommendedName>
</protein>
<dbReference type="InterPro" id="IPR001492">
    <property type="entry name" value="Flagellin"/>
</dbReference>
<dbReference type="GO" id="GO:0009288">
    <property type="term" value="C:bacterial-type flagellum"/>
    <property type="evidence" value="ECO:0007669"/>
    <property type="project" value="UniProtKB-SubCell"/>
</dbReference>
<dbReference type="PANTHER" id="PTHR42792">
    <property type="entry name" value="FLAGELLIN"/>
    <property type="match status" value="1"/>
</dbReference>
<dbReference type="GO" id="GO:0005198">
    <property type="term" value="F:structural molecule activity"/>
    <property type="evidence" value="ECO:0007669"/>
    <property type="project" value="UniProtKB-UniRule"/>
</dbReference>
<dbReference type="InterPro" id="IPR046358">
    <property type="entry name" value="Flagellin_C"/>
</dbReference>
<dbReference type="Pfam" id="PF00669">
    <property type="entry name" value="Flagellin_N"/>
    <property type="match status" value="1"/>
</dbReference>
<evidence type="ECO:0000313" key="8">
    <source>
        <dbReference type="Proteomes" id="UP000006296"/>
    </source>
</evidence>
<keyword evidence="7" id="KW-0969">Cilium</keyword>
<keyword evidence="2 4" id="KW-0964">Secreted</keyword>
<dbReference type="PRINTS" id="PR00207">
    <property type="entry name" value="FLAGELLIN"/>
</dbReference>
<organism evidence="7 8">
    <name type="scientific">Alteromonas macleodii (strain English Channel 673)</name>
    <dbReference type="NCBI Taxonomy" id="1004788"/>
    <lineage>
        <taxon>Bacteria</taxon>
        <taxon>Pseudomonadati</taxon>
        <taxon>Pseudomonadota</taxon>
        <taxon>Gammaproteobacteria</taxon>
        <taxon>Alteromonadales</taxon>
        <taxon>Alteromonadaceae</taxon>
        <taxon>Alteromonas/Salinimonas group</taxon>
        <taxon>Alteromonas</taxon>
    </lineage>
</organism>
<evidence type="ECO:0000256" key="4">
    <source>
        <dbReference type="RuleBase" id="RU362073"/>
    </source>
</evidence>
<comment type="similarity">
    <text evidence="1 4">Belongs to the bacterial flagellin family.</text>
</comment>
<dbReference type="InterPro" id="IPR042187">
    <property type="entry name" value="Flagellin_C_sub2"/>
</dbReference>
<dbReference type="Gene3D" id="6.10.10.10">
    <property type="entry name" value="Flagellar export chaperone, C-terminal domain"/>
    <property type="match status" value="1"/>
</dbReference>
<dbReference type="InterPro" id="IPR001029">
    <property type="entry name" value="Flagellin_N"/>
</dbReference>
<dbReference type="Pfam" id="PF00700">
    <property type="entry name" value="Flagellin_C"/>
    <property type="match status" value="1"/>
</dbReference>
<name>A0AB32ZW34_ALTME</name>
<sequence>MSMFVNTNVSSLNAQRQLFDVSNSLSTSFERLSSGFRINSAADDAAGLQITDRMTSQIEGLNQAVRNANDAISLSQTAEGALSETTTALQRIRTLAIQSQNGINSSADRAALQKEVSALRTEISRIATTTEFAGVSILSGAFSASFLVGANSGQTISVNLSTPTLTAAGVSGFGPSGLGIGTGDVLSAENASTILDNVDSAISAIGSLRADLGALQNRFQSTIRNLSNISENVSAARSQIKDTDFATETANLTRNQIIQQASTTVLSQANQRPQAALQLLG</sequence>
<evidence type="ECO:0000256" key="1">
    <source>
        <dbReference type="ARBA" id="ARBA00005709"/>
    </source>
</evidence>